<reference evidence="2" key="1">
    <citation type="submission" date="2021-05" db="EMBL/GenBank/DDBJ databases">
        <authorList>
            <person name="Sun Q."/>
            <person name="Inoue M."/>
        </authorList>
    </citation>
    <scope>NUCLEOTIDE SEQUENCE</scope>
    <source>
        <strain evidence="2">VKM B-3255</strain>
    </source>
</reference>
<dbReference type="RefSeq" id="WP_213756500.1">
    <property type="nucleotide sequence ID" value="NZ_JAHCQH010000020.1"/>
</dbReference>
<evidence type="ECO:0000313" key="2">
    <source>
        <dbReference type="EMBL" id="MBS9478537.1"/>
    </source>
</evidence>
<comment type="caution">
    <text evidence="2">The sequence shown here is derived from an EMBL/GenBank/DDBJ whole genome shotgun (WGS) entry which is preliminary data.</text>
</comment>
<proteinExistence type="predicted"/>
<dbReference type="EMBL" id="JAHCQH010000020">
    <property type="protein sequence ID" value="MBS9478537.1"/>
    <property type="molecule type" value="Genomic_DNA"/>
</dbReference>
<feature type="domain" description="Pyridoxamine 5'-phosphate oxidase N-terminal" evidence="1">
    <location>
        <begin position="30"/>
        <end position="150"/>
    </location>
</feature>
<sequence length="202" mass="22264">MARIRSIDALRRLYPQPRERSLRKVLPALDSHCRRFVELAPLVMVGSIGGDGRADVTPRGDAPGFVRVEDATALLIPDRPGNNRLDTLTNLLANPSIGLLFLIPGVDETLRVNGTAEIHDDAELLASFEVDGKRPATVLRVAVAEAYLHCAKAFMRSRAWDPASFTDRALLPSMGEMLRDQLGLAAAETQAEMIERYKNTLY</sequence>
<gene>
    <name evidence="2" type="ORF">KIP89_15595</name>
</gene>
<dbReference type="Proteomes" id="UP001166585">
    <property type="component" value="Unassembled WGS sequence"/>
</dbReference>
<protein>
    <submittedName>
        <fullName evidence="2">Pyridoxamine 5'-phosphate oxidase family protein</fullName>
    </submittedName>
</protein>
<dbReference type="Gene3D" id="2.30.110.10">
    <property type="entry name" value="Electron Transport, Fmn-binding Protein, Chain A"/>
    <property type="match status" value="1"/>
</dbReference>
<accession>A0ABS5RAK1</accession>
<evidence type="ECO:0000313" key="3">
    <source>
        <dbReference type="Proteomes" id="UP001166585"/>
    </source>
</evidence>
<keyword evidence="3" id="KW-1185">Reference proteome</keyword>
<dbReference type="InterPro" id="IPR011576">
    <property type="entry name" value="Pyridox_Oxase_N"/>
</dbReference>
<dbReference type="NCBIfam" id="TIGR04025">
    <property type="entry name" value="PPOX_FMN_DR2398"/>
    <property type="match status" value="1"/>
</dbReference>
<evidence type="ECO:0000259" key="1">
    <source>
        <dbReference type="Pfam" id="PF01243"/>
    </source>
</evidence>
<dbReference type="InterPro" id="IPR024029">
    <property type="entry name" value="Pyridox_Oxase_FMN-dep"/>
</dbReference>
<dbReference type="InterPro" id="IPR012349">
    <property type="entry name" value="Split_barrel_FMN-bd"/>
</dbReference>
<dbReference type="Pfam" id="PF01243">
    <property type="entry name" value="PNPOx_N"/>
    <property type="match status" value="1"/>
</dbReference>
<dbReference type="SUPFAM" id="SSF50475">
    <property type="entry name" value="FMN-binding split barrel"/>
    <property type="match status" value="1"/>
</dbReference>
<organism evidence="2 3">
    <name type="scientific">Ancylobacter radicis</name>
    <dbReference type="NCBI Taxonomy" id="2836179"/>
    <lineage>
        <taxon>Bacteria</taxon>
        <taxon>Pseudomonadati</taxon>
        <taxon>Pseudomonadota</taxon>
        <taxon>Alphaproteobacteria</taxon>
        <taxon>Hyphomicrobiales</taxon>
        <taxon>Xanthobacteraceae</taxon>
        <taxon>Ancylobacter</taxon>
    </lineage>
</organism>
<dbReference type="PANTHER" id="PTHR42815:SF2">
    <property type="entry name" value="FAD-BINDING, PUTATIVE (AFU_ORTHOLOGUE AFUA_6G07600)-RELATED"/>
    <property type="match status" value="1"/>
</dbReference>
<dbReference type="PANTHER" id="PTHR42815">
    <property type="entry name" value="FAD-BINDING, PUTATIVE (AFU_ORTHOLOGUE AFUA_6G07600)-RELATED"/>
    <property type="match status" value="1"/>
</dbReference>
<name>A0ABS5RAK1_9HYPH</name>